<dbReference type="SMART" id="SM00849">
    <property type="entry name" value="Lactamase_B"/>
    <property type="match status" value="1"/>
</dbReference>
<evidence type="ECO:0000256" key="1">
    <source>
        <dbReference type="ARBA" id="ARBA00034221"/>
    </source>
</evidence>
<accession>A0A5S5C529</accession>
<comment type="caution">
    <text evidence="5">The sequence shown here is derived from an EMBL/GenBank/DDBJ whole genome shotgun (WGS) entry which is preliminary data.</text>
</comment>
<gene>
    <name evidence="5" type="ORF">BCM02_10589</name>
</gene>
<dbReference type="Pfam" id="PF00753">
    <property type="entry name" value="Lactamase_B"/>
    <property type="match status" value="1"/>
</dbReference>
<name>A0A5S5C529_9BACL</name>
<keyword evidence="5" id="KW-0378">Hydrolase</keyword>
<keyword evidence="6" id="KW-1185">Reference proteome</keyword>
<comment type="function">
    <text evidence="2">Counteracts the endogenous Pycsar antiviral defense system. Phosphodiesterase that enables metal-dependent hydrolysis of host cyclic nucleotide Pycsar defense signals such as cCMP and cUMP.</text>
</comment>
<dbReference type="PANTHER" id="PTHR42951:SF4">
    <property type="entry name" value="ACYL-COENZYME A THIOESTERASE MBLAC2"/>
    <property type="match status" value="1"/>
</dbReference>
<evidence type="ECO:0000313" key="5">
    <source>
        <dbReference type="EMBL" id="TYP74545.1"/>
    </source>
</evidence>
<comment type="catalytic activity">
    <reaction evidence="1">
        <text>3',5'-cyclic CMP + H2O = CMP + H(+)</text>
        <dbReference type="Rhea" id="RHEA:72675"/>
        <dbReference type="ChEBI" id="CHEBI:15377"/>
        <dbReference type="ChEBI" id="CHEBI:15378"/>
        <dbReference type="ChEBI" id="CHEBI:58003"/>
        <dbReference type="ChEBI" id="CHEBI:60377"/>
    </reaction>
    <physiologicalReaction direction="left-to-right" evidence="1">
        <dbReference type="Rhea" id="RHEA:72676"/>
    </physiologicalReaction>
</comment>
<dbReference type="InterPro" id="IPR036866">
    <property type="entry name" value="RibonucZ/Hydroxyglut_hydro"/>
</dbReference>
<dbReference type="PANTHER" id="PTHR42951">
    <property type="entry name" value="METALLO-BETA-LACTAMASE DOMAIN-CONTAINING"/>
    <property type="match status" value="1"/>
</dbReference>
<dbReference type="AlphaFoldDB" id="A0A5S5C529"/>
<evidence type="ECO:0000256" key="3">
    <source>
        <dbReference type="ARBA" id="ARBA00048505"/>
    </source>
</evidence>
<evidence type="ECO:0000259" key="4">
    <source>
        <dbReference type="SMART" id="SM00849"/>
    </source>
</evidence>
<dbReference type="GO" id="GO:0016787">
    <property type="term" value="F:hydrolase activity"/>
    <property type="evidence" value="ECO:0007669"/>
    <property type="project" value="UniProtKB-KW"/>
</dbReference>
<dbReference type="InterPro" id="IPR001279">
    <property type="entry name" value="Metallo-B-lactamas"/>
</dbReference>
<dbReference type="EMBL" id="VNHS01000005">
    <property type="protein sequence ID" value="TYP74545.1"/>
    <property type="molecule type" value="Genomic_DNA"/>
</dbReference>
<proteinExistence type="predicted"/>
<comment type="catalytic activity">
    <reaction evidence="3">
        <text>3',5'-cyclic UMP + H2O = UMP + H(+)</text>
        <dbReference type="Rhea" id="RHEA:70575"/>
        <dbReference type="ChEBI" id="CHEBI:15377"/>
        <dbReference type="ChEBI" id="CHEBI:15378"/>
        <dbReference type="ChEBI" id="CHEBI:57865"/>
        <dbReference type="ChEBI" id="CHEBI:184387"/>
    </reaction>
    <physiologicalReaction direction="left-to-right" evidence="3">
        <dbReference type="Rhea" id="RHEA:70576"/>
    </physiologicalReaction>
</comment>
<dbReference type="SUPFAM" id="SSF56281">
    <property type="entry name" value="Metallo-hydrolase/oxidoreductase"/>
    <property type="match status" value="1"/>
</dbReference>
<evidence type="ECO:0000256" key="2">
    <source>
        <dbReference type="ARBA" id="ARBA00034301"/>
    </source>
</evidence>
<feature type="domain" description="Metallo-beta-lactamase" evidence="4">
    <location>
        <begin position="23"/>
        <end position="223"/>
    </location>
</feature>
<protein>
    <submittedName>
        <fullName evidence="5">Glyoxylase-like metal-dependent hydrolase (Beta-lactamase superfamily II)</fullName>
    </submittedName>
</protein>
<dbReference type="InterPro" id="IPR050855">
    <property type="entry name" value="NDM-1-like"/>
</dbReference>
<sequence>MNMIKQLTQRFVYMPADGAVDRPILGAILGEERTLFLDGGNSLRHAAEFREAVGEAYPARPSITALTHWHWDHSFGAAYDAASPLVATELTYQALQRLVGLEWSDEALDERVRQGEEIAFCADYMKKEYDGRERDIQVALPDMTFTDRLTLHLGAVSCQIEHIGGVHAVDSCILYVPEEQILFLGDVLGPAIYDGPRYYAARDFLRIVESIRQYPAAWYIESHHRPVTADEFWQDLDEYCTLAELVVEFGANKPAIEREWAERIGRGLADGDRAAIDQFLLGEQRLCTTGGAVE</sequence>
<organism evidence="5 6">
    <name type="scientific">Paenibacillus methanolicus</name>
    <dbReference type="NCBI Taxonomy" id="582686"/>
    <lineage>
        <taxon>Bacteria</taxon>
        <taxon>Bacillati</taxon>
        <taxon>Bacillota</taxon>
        <taxon>Bacilli</taxon>
        <taxon>Bacillales</taxon>
        <taxon>Paenibacillaceae</taxon>
        <taxon>Paenibacillus</taxon>
    </lineage>
</organism>
<dbReference type="Gene3D" id="3.60.15.10">
    <property type="entry name" value="Ribonuclease Z/Hydroxyacylglutathione hydrolase-like"/>
    <property type="match status" value="1"/>
</dbReference>
<reference evidence="5 6" key="1">
    <citation type="submission" date="2019-07" db="EMBL/GenBank/DDBJ databases">
        <title>Genomic Encyclopedia of Type Strains, Phase III (KMG-III): the genomes of soil and plant-associated and newly described type strains.</title>
        <authorList>
            <person name="Whitman W."/>
        </authorList>
    </citation>
    <scope>NUCLEOTIDE SEQUENCE [LARGE SCALE GENOMIC DNA]</scope>
    <source>
        <strain evidence="5 6">BL24</strain>
    </source>
</reference>
<evidence type="ECO:0000313" key="6">
    <source>
        <dbReference type="Proteomes" id="UP000323257"/>
    </source>
</evidence>
<dbReference type="OrthoDB" id="420651at2"/>
<dbReference type="Proteomes" id="UP000323257">
    <property type="component" value="Unassembled WGS sequence"/>
</dbReference>